<dbReference type="GO" id="GO:0016301">
    <property type="term" value="F:kinase activity"/>
    <property type="evidence" value="ECO:0007669"/>
    <property type="project" value="UniProtKB-KW"/>
</dbReference>
<gene>
    <name evidence="1" type="ORF">K239x_57120</name>
</gene>
<accession>A0A517P2T8</accession>
<name>A0A517P2T8_9BACT</name>
<evidence type="ECO:0000313" key="1">
    <source>
        <dbReference type="EMBL" id="QDT13692.1"/>
    </source>
</evidence>
<dbReference type="EMBL" id="CP036526">
    <property type="protein sequence ID" value="QDT13692.1"/>
    <property type="molecule type" value="Genomic_DNA"/>
</dbReference>
<dbReference type="Proteomes" id="UP000319817">
    <property type="component" value="Chromosome"/>
</dbReference>
<keyword evidence="2" id="KW-1185">Reference proteome</keyword>
<dbReference type="PANTHER" id="PTHR34822:SF1">
    <property type="entry name" value="GRPB FAMILY PROTEIN"/>
    <property type="match status" value="1"/>
</dbReference>
<organism evidence="1 2">
    <name type="scientific">Stieleria marina</name>
    <dbReference type="NCBI Taxonomy" id="1930275"/>
    <lineage>
        <taxon>Bacteria</taxon>
        <taxon>Pseudomonadati</taxon>
        <taxon>Planctomycetota</taxon>
        <taxon>Planctomycetia</taxon>
        <taxon>Pirellulales</taxon>
        <taxon>Pirellulaceae</taxon>
        <taxon>Stieleria</taxon>
    </lineage>
</organism>
<sequence length="173" mass="19655">MPTVRLMHYDPRWKQEFQQTRSSILQTCLGWVTAVEHVGSTAISGLIARPTIDVLAGVDPSSEDPSGAILESANLIEGLNFRRTPTTDWAGESVMLEKPRHGDPTHRVFLAKTDSPFWRNAIALRDHLRDNPDVAIRFEETKIARWKSGQGDEDRYCTDKAIFFTHLMDQIQH</sequence>
<evidence type="ECO:0000313" key="2">
    <source>
        <dbReference type="Proteomes" id="UP000319817"/>
    </source>
</evidence>
<dbReference type="InterPro" id="IPR043519">
    <property type="entry name" value="NT_sf"/>
</dbReference>
<protein>
    <submittedName>
        <fullName evidence="1">Dephospho-CoA kinase/protein folding accessory domain-containing protein</fullName>
    </submittedName>
</protein>
<dbReference type="SUPFAM" id="SSF81301">
    <property type="entry name" value="Nucleotidyltransferase"/>
    <property type="match status" value="1"/>
</dbReference>
<keyword evidence="1" id="KW-0418">Kinase</keyword>
<dbReference type="Gene3D" id="3.30.460.10">
    <property type="entry name" value="Beta Polymerase, domain 2"/>
    <property type="match status" value="1"/>
</dbReference>
<dbReference type="Pfam" id="PF04229">
    <property type="entry name" value="GrpB"/>
    <property type="match status" value="1"/>
</dbReference>
<dbReference type="RefSeq" id="WP_145421457.1">
    <property type="nucleotide sequence ID" value="NZ_CP036526.1"/>
</dbReference>
<dbReference type="PANTHER" id="PTHR34822">
    <property type="entry name" value="GRPB DOMAIN PROTEIN (AFU_ORTHOLOGUE AFUA_1G01530)"/>
    <property type="match status" value="1"/>
</dbReference>
<dbReference type="AlphaFoldDB" id="A0A517P2T8"/>
<reference evidence="1 2" key="1">
    <citation type="submission" date="2019-02" db="EMBL/GenBank/DDBJ databases">
        <title>Deep-cultivation of Planctomycetes and their phenomic and genomic characterization uncovers novel biology.</title>
        <authorList>
            <person name="Wiegand S."/>
            <person name="Jogler M."/>
            <person name="Boedeker C."/>
            <person name="Pinto D."/>
            <person name="Vollmers J."/>
            <person name="Rivas-Marin E."/>
            <person name="Kohn T."/>
            <person name="Peeters S.H."/>
            <person name="Heuer A."/>
            <person name="Rast P."/>
            <person name="Oberbeckmann S."/>
            <person name="Bunk B."/>
            <person name="Jeske O."/>
            <person name="Meyerdierks A."/>
            <person name="Storesund J.E."/>
            <person name="Kallscheuer N."/>
            <person name="Luecker S."/>
            <person name="Lage O.M."/>
            <person name="Pohl T."/>
            <person name="Merkel B.J."/>
            <person name="Hornburger P."/>
            <person name="Mueller R.-W."/>
            <person name="Bruemmer F."/>
            <person name="Labrenz M."/>
            <person name="Spormann A.M."/>
            <person name="Op den Camp H."/>
            <person name="Overmann J."/>
            <person name="Amann R."/>
            <person name="Jetten M.S.M."/>
            <person name="Mascher T."/>
            <person name="Medema M.H."/>
            <person name="Devos D.P."/>
            <person name="Kaster A.-K."/>
            <person name="Ovreas L."/>
            <person name="Rohde M."/>
            <person name="Galperin M.Y."/>
            <person name="Jogler C."/>
        </authorList>
    </citation>
    <scope>NUCLEOTIDE SEQUENCE [LARGE SCALE GENOMIC DNA]</scope>
    <source>
        <strain evidence="1 2">K23_9</strain>
    </source>
</reference>
<keyword evidence="1" id="KW-0808">Transferase</keyword>
<dbReference type="OrthoDB" id="9799092at2"/>
<proteinExistence type="predicted"/>
<dbReference type="InterPro" id="IPR007344">
    <property type="entry name" value="GrpB/CoaE"/>
</dbReference>